<dbReference type="Pfam" id="PF13396">
    <property type="entry name" value="PLDc_N"/>
    <property type="match status" value="1"/>
</dbReference>
<dbReference type="RefSeq" id="WP_108996023.1">
    <property type="nucleotide sequence ID" value="NZ_BDQX01000430.1"/>
</dbReference>
<evidence type="ECO:0000256" key="1">
    <source>
        <dbReference type="ARBA" id="ARBA00004651"/>
    </source>
</evidence>
<reference evidence="8 9" key="1">
    <citation type="submission" date="2017-08" db="EMBL/GenBank/DDBJ databases">
        <title>Substantial Increase in Enzyme Production by Combined Drug-Resistance Mutations in Paenibacillus agaridevorans.</title>
        <authorList>
            <person name="Tanaka Y."/>
            <person name="Funane K."/>
            <person name="Hosaka T."/>
            <person name="Shiwa Y."/>
            <person name="Fujita N."/>
            <person name="Miyazaki T."/>
            <person name="Yoshikawa H."/>
            <person name="Murakami K."/>
            <person name="Kasahara K."/>
            <person name="Inaoka T."/>
            <person name="Hiraga Y."/>
            <person name="Ochi K."/>
        </authorList>
    </citation>
    <scope>NUCLEOTIDE SEQUENCE [LARGE SCALE GENOMIC DNA]</scope>
    <source>
        <strain evidence="8 9">T-3040</strain>
    </source>
</reference>
<keyword evidence="5 6" id="KW-0472">Membrane</keyword>
<feature type="transmembrane region" description="Helical" evidence="6">
    <location>
        <begin position="13"/>
        <end position="33"/>
    </location>
</feature>
<evidence type="ECO:0000313" key="8">
    <source>
        <dbReference type="EMBL" id="GBG11813.1"/>
    </source>
</evidence>
<dbReference type="GO" id="GO:0005886">
    <property type="term" value="C:plasma membrane"/>
    <property type="evidence" value="ECO:0007669"/>
    <property type="project" value="UniProtKB-SubCell"/>
</dbReference>
<keyword evidence="3 6" id="KW-0812">Transmembrane</keyword>
<protein>
    <submittedName>
        <fullName evidence="8">Negative regulatory protein YxlE</fullName>
    </submittedName>
</protein>
<evidence type="ECO:0000256" key="3">
    <source>
        <dbReference type="ARBA" id="ARBA00022692"/>
    </source>
</evidence>
<evidence type="ECO:0000256" key="2">
    <source>
        <dbReference type="ARBA" id="ARBA00022475"/>
    </source>
</evidence>
<comment type="caution">
    <text evidence="8">The sequence shown here is derived from an EMBL/GenBank/DDBJ whole genome shotgun (WGS) entry which is preliminary data.</text>
</comment>
<accession>A0A2R5F509</accession>
<keyword evidence="2" id="KW-1003">Cell membrane</keyword>
<feature type="domain" description="Cardiolipin synthase N-terminal" evidence="7">
    <location>
        <begin position="23"/>
        <end position="65"/>
    </location>
</feature>
<evidence type="ECO:0000256" key="6">
    <source>
        <dbReference type="SAM" id="Phobius"/>
    </source>
</evidence>
<dbReference type="EMBL" id="BDQX01000430">
    <property type="protein sequence ID" value="GBG11813.1"/>
    <property type="molecule type" value="Genomic_DNA"/>
</dbReference>
<name>A0A2R5F509_9BACL</name>
<evidence type="ECO:0000313" key="9">
    <source>
        <dbReference type="Proteomes" id="UP000245202"/>
    </source>
</evidence>
<keyword evidence="4 6" id="KW-1133">Transmembrane helix</keyword>
<sequence length="69" mass="7667">MNDELAISKLIPIIAPFLVIQLILMVIAITLCIKAEATRGPKPMWILIIIFVNIVGPVAFLIAGRRNER</sequence>
<organism evidence="8 9">
    <name type="scientific">Paenibacillus agaridevorans</name>
    <dbReference type="NCBI Taxonomy" id="171404"/>
    <lineage>
        <taxon>Bacteria</taxon>
        <taxon>Bacillati</taxon>
        <taxon>Bacillota</taxon>
        <taxon>Bacilli</taxon>
        <taxon>Bacillales</taxon>
        <taxon>Paenibacillaceae</taxon>
        <taxon>Paenibacillus</taxon>
    </lineage>
</organism>
<dbReference type="InterPro" id="IPR027379">
    <property type="entry name" value="CLS_N"/>
</dbReference>
<dbReference type="AlphaFoldDB" id="A0A2R5F509"/>
<evidence type="ECO:0000256" key="5">
    <source>
        <dbReference type="ARBA" id="ARBA00023136"/>
    </source>
</evidence>
<evidence type="ECO:0000256" key="4">
    <source>
        <dbReference type="ARBA" id="ARBA00022989"/>
    </source>
</evidence>
<keyword evidence="9" id="KW-1185">Reference proteome</keyword>
<proteinExistence type="predicted"/>
<gene>
    <name evidence="8" type="ORF">PAT3040_06661</name>
</gene>
<evidence type="ECO:0000259" key="7">
    <source>
        <dbReference type="Pfam" id="PF13396"/>
    </source>
</evidence>
<feature type="transmembrane region" description="Helical" evidence="6">
    <location>
        <begin position="45"/>
        <end position="63"/>
    </location>
</feature>
<comment type="subcellular location">
    <subcellularLocation>
        <location evidence="1">Cell membrane</location>
        <topology evidence="1">Multi-pass membrane protein</topology>
    </subcellularLocation>
</comment>
<dbReference type="Proteomes" id="UP000245202">
    <property type="component" value="Unassembled WGS sequence"/>
</dbReference>